<accession>A0A9D9HMT4</accession>
<organism evidence="1 2">
    <name type="scientific">Candidatus Gallitreponema excrementavium</name>
    <dbReference type="NCBI Taxonomy" id="2840840"/>
    <lineage>
        <taxon>Bacteria</taxon>
        <taxon>Pseudomonadati</taxon>
        <taxon>Spirochaetota</taxon>
        <taxon>Spirochaetia</taxon>
        <taxon>Spirochaetales</taxon>
        <taxon>Candidatus Gallitreponema</taxon>
    </lineage>
</organism>
<dbReference type="Pfam" id="PF01663">
    <property type="entry name" value="Phosphodiest"/>
    <property type="match status" value="1"/>
</dbReference>
<dbReference type="AlphaFoldDB" id="A0A9D9HMT4"/>
<comment type="caution">
    <text evidence="1">The sequence shown here is derived from an EMBL/GenBank/DDBJ whole genome shotgun (WGS) entry which is preliminary data.</text>
</comment>
<dbReference type="InterPro" id="IPR017850">
    <property type="entry name" value="Alkaline_phosphatase_core_sf"/>
</dbReference>
<dbReference type="Proteomes" id="UP000823638">
    <property type="component" value="Unassembled WGS sequence"/>
</dbReference>
<dbReference type="InterPro" id="IPR002591">
    <property type="entry name" value="Phosphodiest/P_Trfase"/>
</dbReference>
<dbReference type="PANTHER" id="PTHR10151:SF120">
    <property type="entry name" value="BIS(5'-ADENOSYL)-TRIPHOSPHATASE"/>
    <property type="match status" value="1"/>
</dbReference>
<sequence length="396" mass="45275">MKNEIFSFEKIPQSKLINYSYSLVNLSASIEKYCTGESNHTGLSALEPVLKKEYKNIILLLFDGMGMNVLEKFLSPESFIRKNLLCPIHSVFPPTTTAATTTVMTGLTPGEHCWLGWTMFFPQLKLNQNVALFPNLIQDTREKAGDFHVAEKFLPVMTLRDKINKTQDWNCDFVSAFGNKKVHSQKEMFEKILKVCESTGKKRNFIYGYQTHPDNLMHITGTYSFAAKFSVLGINRALQKFCKKLYENPETRNTLVLFTADHGHTPVENITLSDFPEFTETLIRPASIEPRACNFFVKNERKKEFEEKFQQLFNKNGDFLLLSKEEVLSSGIFGSTDEEKEYHFDFYLGDFLAIALGNKALVNSCASHHFKSHHGGLTREEMMVPLGIVDVEKLRK</sequence>
<dbReference type="Gene3D" id="3.40.720.10">
    <property type="entry name" value="Alkaline Phosphatase, subunit A"/>
    <property type="match status" value="1"/>
</dbReference>
<evidence type="ECO:0000313" key="2">
    <source>
        <dbReference type="Proteomes" id="UP000823638"/>
    </source>
</evidence>
<gene>
    <name evidence="1" type="ORF">IAA81_00670</name>
</gene>
<protein>
    <submittedName>
        <fullName evidence="1">Alkaline phosphatase family protein</fullName>
    </submittedName>
</protein>
<dbReference type="PANTHER" id="PTHR10151">
    <property type="entry name" value="ECTONUCLEOTIDE PYROPHOSPHATASE/PHOSPHODIESTERASE"/>
    <property type="match status" value="1"/>
</dbReference>
<evidence type="ECO:0000313" key="1">
    <source>
        <dbReference type="EMBL" id="MBO8456726.1"/>
    </source>
</evidence>
<proteinExistence type="predicted"/>
<dbReference type="GO" id="GO:0016787">
    <property type="term" value="F:hydrolase activity"/>
    <property type="evidence" value="ECO:0007669"/>
    <property type="project" value="UniProtKB-ARBA"/>
</dbReference>
<reference evidence="1" key="2">
    <citation type="journal article" date="2021" name="PeerJ">
        <title>Extensive microbial diversity within the chicken gut microbiome revealed by metagenomics and culture.</title>
        <authorList>
            <person name="Gilroy R."/>
            <person name="Ravi A."/>
            <person name="Getino M."/>
            <person name="Pursley I."/>
            <person name="Horton D.L."/>
            <person name="Alikhan N.F."/>
            <person name="Baker D."/>
            <person name="Gharbi K."/>
            <person name="Hall N."/>
            <person name="Watson M."/>
            <person name="Adriaenssens E.M."/>
            <person name="Foster-Nyarko E."/>
            <person name="Jarju S."/>
            <person name="Secka A."/>
            <person name="Antonio M."/>
            <person name="Oren A."/>
            <person name="Chaudhuri R.R."/>
            <person name="La Ragione R."/>
            <person name="Hildebrand F."/>
            <person name="Pallen M.J."/>
        </authorList>
    </citation>
    <scope>NUCLEOTIDE SEQUENCE</scope>
    <source>
        <strain evidence="1">10532</strain>
    </source>
</reference>
<name>A0A9D9HMT4_9SPIR</name>
<dbReference type="EMBL" id="JADIMM010000015">
    <property type="protein sequence ID" value="MBO8456726.1"/>
    <property type="molecule type" value="Genomic_DNA"/>
</dbReference>
<dbReference type="SUPFAM" id="SSF53649">
    <property type="entry name" value="Alkaline phosphatase-like"/>
    <property type="match status" value="1"/>
</dbReference>
<reference evidence="1" key="1">
    <citation type="submission" date="2020-10" db="EMBL/GenBank/DDBJ databases">
        <authorList>
            <person name="Gilroy R."/>
        </authorList>
    </citation>
    <scope>NUCLEOTIDE SEQUENCE</scope>
    <source>
        <strain evidence="1">10532</strain>
    </source>
</reference>